<evidence type="ECO:0000256" key="1">
    <source>
        <dbReference type="SAM" id="Phobius"/>
    </source>
</evidence>
<reference evidence="2 3" key="1">
    <citation type="submission" date="2013-03" db="EMBL/GenBank/DDBJ databases">
        <authorList>
            <person name="Warren W."/>
            <person name="Wilson R.K."/>
        </authorList>
    </citation>
    <scope>NUCLEOTIDE SEQUENCE</scope>
</reference>
<dbReference type="Ensembl" id="ENSMFAT00000080572.1">
    <property type="protein sequence ID" value="ENSMFAP00000056193.1"/>
    <property type="gene ID" value="ENSMFAG00000048181.1"/>
</dbReference>
<keyword evidence="1" id="KW-0812">Transmembrane</keyword>
<feature type="transmembrane region" description="Helical" evidence="1">
    <location>
        <begin position="67"/>
        <end position="86"/>
    </location>
</feature>
<evidence type="ECO:0000313" key="3">
    <source>
        <dbReference type="Proteomes" id="UP000233100"/>
    </source>
</evidence>
<name>A0A7N9CZU5_MACFA</name>
<proteinExistence type="predicted"/>
<dbReference type="PANTHER" id="PTHR46254">
    <property type="entry name" value="PROTEIN GVQW1-RELATED"/>
    <property type="match status" value="1"/>
</dbReference>
<dbReference type="PANTHER" id="PTHR46254:SF7">
    <property type="entry name" value="PI4-KINASE N-TERMINAL DOMAIN-CONTAINING PROTEIN"/>
    <property type="match status" value="1"/>
</dbReference>
<keyword evidence="1" id="KW-1133">Transmembrane helix</keyword>
<keyword evidence="1" id="KW-0472">Membrane</keyword>
<feature type="transmembrane region" description="Helical" evidence="1">
    <location>
        <begin position="92"/>
        <end position="110"/>
    </location>
</feature>
<accession>A0A7N9CZU5</accession>
<organism evidence="2 3">
    <name type="scientific">Macaca fascicularis</name>
    <name type="common">Crab-eating macaque</name>
    <name type="synonym">Cynomolgus monkey</name>
    <dbReference type="NCBI Taxonomy" id="9541"/>
    <lineage>
        <taxon>Eukaryota</taxon>
        <taxon>Metazoa</taxon>
        <taxon>Chordata</taxon>
        <taxon>Craniata</taxon>
        <taxon>Vertebrata</taxon>
        <taxon>Euteleostomi</taxon>
        <taxon>Mammalia</taxon>
        <taxon>Eutheria</taxon>
        <taxon>Euarchontoglires</taxon>
        <taxon>Primates</taxon>
        <taxon>Haplorrhini</taxon>
        <taxon>Catarrhini</taxon>
        <taxon>Cercopithecidae</taxon>
        <taxon>Cercopithecinae</taxon>
        <taxon>Macaca</taxon>
    </lineage>
</organism>
<reference evidence="2" key="3">
    <citation type="submission" date="2025-09" db="UniProtKB">
        <authorList>
            <consortium name="Ensembl"/>
        </authorList>
    </citation>
    <scope>IDENTIFICATION</scope>
</reference>
<evidence type="ECO:0000313" key="2">
    <source>
        <dbReference type="Ensembl" id="ENSMFAP00000056193.1"/>
    </source>
</evidence>
<protein>
    <submittedName>
        <fullName evidence="2">Uncharacterized protein</fullName>
    </submittedName>
</protein>
<dbReference type="GeneTree" id="ENSGT01150000288061"/>
<dbReference type="Proteomes" id="UP000233100">
    <property type="component" value="Chromosome 2"/>
</dbReference>
<reference evidence="2" key="2">
    <citation type="submission" date="2025-08" db="UniProtKB">
        <authorList>
            <consortium name="Ensembl"/>
        </authorList>
    </citation>
    <scope>IDENTIFICATION</scope>
</reference>
<dbReference type="AlphaFoldDB" id="A0A7N9CZU5"/>
<keyword evidence="3" id="KW-1185">Reference proteome</keyword>
<sequence>SSHLSLLSSWDHRHVPPRTPNFFCILGRDRVSSCCPGWSRTPELKPSAHLSLPKCWDYRSEPPRPALLLYLSVVIFVLKSIFSAISTATPPLFWALFAWFVFYFQTIYVFKSKVCLFLNTI</sequence>